<organism evidence="1 2">
    <name type="scientific">Halobacillus naozhouensis</name>
    <dbReference type="NCBI Taxonomy" id="554880"/>
    <lineage>
        <taxon>Bacteria</taxon>
        <taxon>Bacillati</taxon>
        <taxon>Bacillota</taxon>
        <taxon>Bacilli</taxon>
        <taxon>Bacillales</taxon>
        <taxon>Bacillaceae</taxon>
        <taxon>Halobacillus</taxon>
    </lineage>
</organism>
<dbReference type="PROSITE" id="PS51257">
    <property type="entry name" value="PROKAR_LIPOPROTEIN"/>
    <property type="match status" value="1"/>
</dbReference>
<dbReference type="RefSeq" id="WP_283078071.1">
    <property type="nucleotide sequence ID" value="NZ_CP121671.1"/>
</dbReference>
<dbReference type="EMBL" id="CP121671">
    <property type="protein sequence ID" value="WFT76114.1"/>
    <property type="molecule type" value="Genomic_DNA"/>
</dbReference>
<sequence length="193" mass="21796">MKESNAFRIVKTFLLSGILVLMVGCSSSDTLKTEPQDENITTIKTVLEHQFTAPDPELIELLEDPNNQTIIGKEGDKGASETKPTELDLYLEETYKSYFTRDMYNKFIGTYALGYHTVSYNNGYQLEVKNIEIKQNDTTNNAYGFTVDVQYQKENNPKMTSEVTGRAHIYEEGKISNIVLSDDDGLLKALKAK</sequence>
<evidence type="ECO:0008006" key="3">
    <source>
        <dbReference type="Google" id="ProtNLM"/>
    </source>
</evidence>
<name>A0ABY8J3E7_9BACI</name>
<reference evidence="1 2" key="1">
    <citation type="submission" date="2023-04" db="EMBL/GenBank/DDBJ databases">
        <title>Genome sequence of Halobacillus naozhouensis KACC 21980.</title>
        <authorList>
            <person name="Kim S."/>
            <person name="Heo J."/>
            <person name="Kwon S.-W."/>
        </authorList>
    </citation>
    <scope>NUCLEOTIDE SEQUENCE [LARGE SCALE GENOMIC DNA]</scope>
    <source>
        <strain evidence="1 2">KCTC 13234</strain>
    </source>
</reference>
<protein>
    <recommendedName>
        <fullName evidence="3">Lipoprotein</fullName>
    </recommendedName>
</protein>
<keyword evidence="2" id="KW-1185">Reference proteome</keyword>
<evidence type="ECO:0000313" key="2">
    <source>
        <dbReference type="Proteomes" id="UP001221597"/>
    </source>
</evidence>
<proteinExistence type="predicted"/>
<dbReference type="Proteomes" id="UP001221597">
    <property type="component" value="Chromosome"/>
</dbReference>
<accession>A0ABY8J3E7</accession>
<gene>
    <name evidence="1" type="ORF">P9989_07060</name>
</gene>
<evidence type="ECO:0000313" key="1">
    <source>
        <dbReference type="EMBL" id="WFT76114.1"/>
    </source>
</evidence>